<reference evidence="1" key="1">
    <citation type="submission" date="2021-03" db="EMBL/GenBank/DDBJ databases">
        <authorList>
            <consortium name="DOE Joint Genome Institute"/>
            <person name="Ahrendt S."/>
            <person name="Looney B.P."/>
            <person name="Miyauchi S."/>
            <person name="Morin E."/>
            <person name="Drula E."/>
            <person name="Courty P.E."/>
            <person name="Chicoki N."/>
            <person name="Fauchery L."/>
            <person name="Kohler A."/>
            <person name="Kuo A."/>
            <person name="Labutti K."/>
            <person name="Pangilinan J."/>
            <person name="Lipzen A."/>
            <person name="Riley R."/>
            <person name="Andreopoulos W."/>
            <person name="He G."/>
            <person name="Johnson J."/>
            <person name="Barry K.W."/>
            <person name="Grigoriev I.V."/>
            <person name="Nagy L."/>
            <person name="Hibbett D."/>
            <person name="Henrissat B."/>
            <person name="Matheny P.B."/>
            <person name="Labbe J."/>
            <person name="Martin F."/>
        </authorList>
    </citation>
    <scope>NUCLEOTIDE SEQUENCE</scope>
    <source>
        <strain evidence="1">HHB10654</strain>
    </source>
</reference>
<evidence type="ECO:0000313" key="2">
    <source>
        <dbReference type="Proteomes" id="UP000814140"/>
    </source>
</evidence>
<proteinExistence type="predicted"/>
<sequence length="87" mass="9960">MKLHREICDQSKLLDIISLWSIKECKPKIAQADKENAAIAKKDAVCSRVTHARVLIEAAVPTKRSQFPRRWGNVGRLRSRSARLTHR</sequence>
<comment type="caution">
    <text evidence="1">The sequence shown here is derived from an EMBL/GenBank/DDBJ whole genome shotgun (WGS) entry which is preliminary data.</text>
</comment>
<organism evidence="1 2">
    <name type="scientific">Artomyces pyxidatus</name>
    <dbReference type="NCBI Taxonomy" id="48021"/>
    <lineage>
        <taxon>Eukaryota</taxon>
        <taxon>Fungi</taxon>
        <taxon>Dikarya</taxon>
        <taxon>Basidiomycota</taxon>
        <taxon>Agaricomycotina</taxon>
        <taxon>Agaricomycetes</taxon>
        <taxon>Russulales</taxon>
        <taxon>Auriscalpiaceae</taxon>
        <taxon>Artomyces</taxon>
    </lineage>
</organism>
<evidence type="ECO:0000313" key="1">
    <source>
        <dbReference type="EMBL" id="KAI0054245.1"/>
    </source>
</evidence>
<reference evidence="1" key="2">
    <citation type="journal article" date="2022" name="New Phytol.">
        <title>Evolutionary transition to the ectomycorrhizal habit in the genomes of a hyperdiverse lineage of mushroom-forming fungi.</title>
        <authorList>
            <person name="Looney B."/>
            <person name="Miyauchi S."/>
            <person name="Morin E."/>
            <person name="Drula E."/>
            <person name="Courty P.E."/>
            <person name="Kohler A."/>
            <person name="Kuo A."/>
            <person name="LaButti K."/>
            <person name="Pangilinan J."/>
            <person name="Lipzen A."/>
            <person name="Riley R."/>
            <person name="Andreopoulos W."/>
            <person name="He G."/>
            <person name="Johnson J."/>
            <person name="Nolan M."/>
            <person name="Tritt A."/>
            <person name="Barry K.W."/>
            <person name="Grigoriev I.V."/>
            <person name="Nagy L.G."/>
            <person name="Hibbett D."/>
            <person name="Henrissat B."/>
            <person name="Matheny P.B."/>
            <person name="Labbe J."/>
            <person name="Martin F.M."/>
        </authorList>
    </citation>
    <scope>NUCLEOTIDE SEQUENCE</scope>
    <source>
        <strain evidence="1">HHB10654</strain>
    </source>
</reference>
<name>A0ACB8SCR7_9AGAM</name>
<dbReference type="Proteomes" id="UP000814140">
    <property type="component" value="Unassembled WGS sequence"/>
</dbReference>
<protein>
    <submittedName>
        <fullName evidence="1">Uncharacterized protein</fullName>
    </submittedName>
</protein>
<keyword evidence="2" id="KW-1185">Reference proteome</keyword>
<dbReference type="EMBL" id="MU277595">
    <property type="protein sequence ID" value="KAI0054245.1"/>
    <property type="molecule type" value="Genomic_DNA"/>
</dbReference>
<accession>A0ACB8SCR7</accession>
<gene>
    <name evidence="1" type="ORF">BV25DRAFT_1922884</name>
</gene>